<feature type="chain" id="PRO_5042055746" description="FAD-binding PCMH-type domain-containing protein" evidence="3">
    <location>
        <begin position="17"/>
        <end position="238"/>
    </location>
</feature>
<keyword evidence="2" id="KW-0560">Oxidoreductase</keyword>
<evidence type="ECO:0000313" key="4">
    <source>
        <dbReference type="EMBL" id="KAG9195233.1"/>
    </source>
</evidence>
<keyword evidence="5" id="KW-1185">Reference proteome</keyword>
<accession>A0AAD4NUX6</accession>
<reference evidence="4" key="1">
    <citation type="submission" date="2021-07" db="EMBL/GenBank/DDBJ databases">
        <title>Genome Resource of American Ginseng Black Spot Pathogen Alternaria panax.</title>
        <authorList>
            <person name="Qiu C."/>
            <person name="Wang W."/>
            <person name="Liu Z."/>
        </authorList>
    </citation>
    <scope>NUCLEOTIDE SEQUENCE</scope>
    <source>
        <strain evidence="4">BNCC115425</strain>
    </source>
</reference>
<dbReference type="Proteomes" id="UP001199106">
    <property type="component" value="Unassembled WGS sequence"/>
</dbReference>
<sequence>MPCMAILSFVLITTTALNFDWEREQLTDEDAARNAALRFGSASAVAAPGSCKIIPGDAEWPSEDVWASFNSTLGGALLKPEPLASVCYSGKSCSAAKCEQLKGSWAGMNLHSDDPASIMSQWASGNSCTPTSQPNSNCTRGGWPEYVVKTTTVRHIQLAVNFARNKNIRVVVKNSGHDFNGKSIGGASLSVWTHNLKGMTYDSNYTSPTGSYCSTTSRWAKAGGVRPAIGEAVGQGKE</sequence>
<dbReference type="InterPro" id="IPR036318">
    <property type="entry name" value="FAD-bd_PCMH-like_sf"/>
</dbReference>
<dbReference type="PANTHER" id="PTHR13878:SF91">
    <property type="entry name" value="FAD BINDING DOMAIN PROTEIN (AFU_ORTHOLOGUE AFUA_6G12070)-RELATED"/>
    <property type="match status" value="1"/>
</dbReference>
<dbReference type="PANTHER" id="PTHR13878">
    <property type="entry name" value="GULONOLACTONE OXIDASE"/>
    <property type="match status" value="1"/>
</dbReference>
<dbReference type="InterPro" id="IPR050432">
    <property type="entry name" value="FAD-linked_Oxidoreductases_BP"/>
</dbReference>
<evidence type="ECO:0000256" key="1">
    <source>
        <dbReference type="ARBA" id="ARBA00005466"/>
    </source>
</evidence>
<name>A0AAD4NUX6_9PLEO</name>
<dbReference type="Gene3D" id="3.30.465.10">
    <property type="match status" value="1"/>
</dbReference>
<dbReference type="GO" id="GO:0016491">
    <property type="term" value="F:oxidoreductase activity"/>
    <property type="evidence" value="ECO:0007669"/>
    <property type="project" value="UniProtKB-KW"/>
</dbReference>
<feature type="signal peptide" evidence="3">
    <location>
        <begin position="1"/>
        <end position="16"/>
    </location>
</feature>
<proteinExistence type="inferred from homology"/>
<dbReference type="InterPro" id="IPR016169">
    <property type="entry name" value="FAD-bd_PCMH_sub2"/>
</dbReference>
<comment type="similarity">
    <text evidence="1">Belongs to the oxygen-dependent FAD-linked oxidoreductase family.</text>
</comment>
<dbReference type="EMBL" id="JAANER010000001">
    <property type="protein sequence ID" value="KAG9195233.1"/>
    <property type="molecule type" value="Genomic_DNA"/>
</dbReference>
<organism evidence="4 5">
    <name type="scientific">Alternaria panax</name>
    <dbReference type="NCBI Taxonomy" id="48097"/>
    <lineage>
        <taxon>Eukaryota</taxon>
        <taxon>Fungi</taxon>
        <taxon>Dikarya</taxon>
        <taxon>Ascomycota</taxon>
        <taxon>Pezizomycotina</taxon>
        <taxon>Dothideomycetes</taxon>
        <taxon>Pleosporomycetidae</taxon>
        <taxon>Pleosporales</taxon>
        <taxon>Pleosporineae</taxon>
        <taxon>Pleosporaceae</taxon>
        <taxon>Alternaria</taxon>
        <taxon>Alternaria sect. Panax</taxon>
    </lineage>
</organism>
<evidence type="ECO:0008006" key="6">
    <source>
        <dbReference type="Google" id="ProtNLM"/>
    </source>
</evidence>
<evidence type="ECO:0000256" key="3">
    <source>
        <dbReference type="SAM" id="SignalP"/>
    </source>
</evidence>
<keyword evidence="3" id="KW-0732">Signal</keyword>
<dbReference type="GO" id="GO:0050660">
    <property type="term" value="F:flavin adenine dinucleotide binding"/>
    <property type="evidence" value="ECO:0007669"/>
    <property type="project" value="InterPro"/>
</dbReference>
<comment type="caution">
    <text evidence="4">The sequence shown here is derived from an EMBL/GenBank/DDBJ whole genome shotgun (WGS) entry which is preliminary data.</text>
</comment>
<protein>
    <recommendedName>
        <fullName evidence="6">FAD-binding PCMH-type domain-containing protein</fullName>
    </recommendedName>
</protein>
<evidence type="ECO:0000256" key="2">
    <source>
        <dbReference type="ARBA" id="ARBA00023002"/>
    </source>
</evidence>
<dbReference type="AlphaFoldDB" id="A0AAD4NUX6"/>
<dbReference type="SUPFAM" id="SSF56176">
    <property type="entry name" value="FAD-binding/transporter-associated domain-like"/>
    <property type="match status" value="1"/>
</dbReference>
<gene>
    <name evidence="4" type="ORF">G6011_00353</name>
</gene>
<evidence type="ECO:0000313" key="5">
    <source>
        <dbReference type="Proteomes" id="UP001199106"/>
    </source>
</evidence>